<keyword evidence="1" id="KW-0378">Hydrolase</keyword>
<dbReference type="Proteomes" id="UP000196218">
    <property type="component" value="Unassembled WGS sequence"/>
</dbReference>
<evidence type="ECO:0000313" key="2">
    <source>
        <dbReference type="Proteomes" id="UP000196218"/>
    </source>
</evidence>
<dbReference type="GO" id="GO:0016787">
    <property type="term" value="F:hydrolase activity"/>
    <property type="evidence" value="ECO:0007669"/>
    <property type="project" value="UniProtKB-KW"/>
</dbReference>
<dbReference type="Pfam" id="PF06821">
    <property type="entry name" value="Ser_hydrolase"/>
    <property type="match status" value="1"/>
</dbReference>
<comment type="caution">
    <text evidence="1">The sequence shown here is derived from an EMBL/GenBank/DDBJ whole genome shotgun (WGS) entry which is preliminary data.</text>
</comment>
<dbReference type="AlphaFoldDB" id="A0ABD7L6A7"/>
<proteinExistence type="predicted"/>
<organism evidence="1 2">
    <name type="scientific">Burkholderia multivorans</name>
    <dbReference type="NCBI Taxonomy" id="87883"/>
    <lineage>
        <taxon>Bacteria</taxon>
        <taxon>Pseudomonadati</taxon>
        <taxon>Pseudomonadota</taxon>
        <taxon>Betaproteobacteria</taxon>
        <taxon>Burkholderiales</taxon>
        <taxon>Burkholderiaceae</taxon>
        <taxon>Burkholderia</taxon>
        <taxon>Burkholderia cepacia complex</taxon>
    </lineage>
</organism>
<gene>
    <name evidence="1" type="ORF">UA18_03266</name>
</gene>
<dbReference type="SUPFAM" id="SSF53474">
    <property type="entry name" value="alpha/beta-Hydrolases"/>
    <property type="match status" value="1"/>
</dbReference>
<dbReference type="InterPro" id="IPR029058">
    <property type="entry name" value="AB_hydrolase_fold"/>
</dbReference>
<dbReference type="InterPro" id="IPR010662">
    <property type="entry name" value="RBBP9/YdeN"/>
</dbReference>
<dbReference type="Gene3D" id="3.40.50.1820">
    <property type="entry name" value="alpha/beta hydrolase"/>
    <property type="match status" value="1"/>
</dbReference>
<sequence>MCDTSSAPITLSFADDPSMNDPLVFVLPGYGDSGPLHWQSRWARADARFVRVAMPDWERAFRNGWCLALDRAVRAAPGPVLLAAHSLGTLTAAWWATRYARPDTLAKVRGALLVALPDPSGPAFPADAHGFGPVPLERLPFPTRVVASSDDPYGSLAFARNCAQAWGSAFHELGPRGHINADSGLGDWPDARGWLDALARRG</sequence>
<evidence type="ECO:0000313" key="1">
    <source>
        <dbReference type="EMBL" id="SAJ95749.1"/>
    </source>
</evidence>
<dbReference type="EMBL" id="FKJW01000004">
    <property type="protein sequence ID" value="SAJ95749.1"/>
    <property type="molecule type" value="Genomic_DNA"/>
</dbReference>
<reference evidence="1 2" key="1">
    <citation type="submission" date="2016-04" db="EMBL/GenBank/DDBJ databases">
        <authorList>
            <person name="Peeters C."/>
        </authorList>
    </citation>
    <scope>NUCLEOTIDE SEQUENCE [LARGE SCALE GENOMIC DNA]</scope>
    <source>
        <strain evidence="1">LMG 29311</strain>
    </source>
</reference>
<accession>A0ABD7L6A7</accession>
<name>A0ABD7L6A7_9BURK</name>
<protein>
    <submittedName>
        <fullName evidence="1">Serine hydrolase family protein</fullName>
    </submittedName>
</protein>